<keyword evidence="3" id="KW-1185">Reference proteome</keyword>
<dbReference type="AlphaFoldDB" id="A0AAD9DK89"/>
<evidence type="ECO:0000313" key="3">
    <source>
        <dbReference type="Proteomes" id="UP001224775"/>
    </source>
</evidence>
<protein>
    <submittedName>
        <fullName evidence="2">Uncharacterized protein</fullName>
    </submittedName>
</protein>
<comment type="caution">
    <text evidence="2">The sequence shown here is derived from an EMBL/GenBank/DDBJ whole genome shotgun (WGS) entry which is preliminary data.</text>
</comment>
<evidence type="ECO:0000256" key="1">
    <source>
        <dbReference type="SAM" id="SignalP"/>
    </source>
</evidence>
<evidence type="ECO:0000313" key="2">
    <source>
        <dbReference type="EMBL" id="KAK1748438.1"/>
    </source>
</evidence>
<gene>
    <name evidence="2" type="ORF">QTG54_000377</name>
</gene>
<organism evidence="2 3">
    <name type="scientific">Skeletonema marinoi</name>
    <dbReference type="NCBI Taxonomy" id="267567"/>
    <lineage>
        <taxon>Eukaryota</taxon>
        <taxon>Sar</taxon>
        <taxon>Stramenopiles</taxon>
        <taxon>Ochrophyta</taxon>
        <taxon>Bacillariophyta</taxon>
        <taxon>Coscinodiscophyceae</taxon>
        <taxon>Thalassiosirophycidae</taxon>
        <taxon>Thalassiosirales</taxon>
        <taxon>Skeletonemataceae</taxon>
        <taxon>Skeletonema</taxon>
        <taxon>Skeletonema marinoi-dohrnii complex</taxon>
    </lineage>
</organism>
<reference evidence="2" key="1">
    <citation type="submission" date="2023-06" db="EMBL/GenBank/DDBJ databases">
        <title>Survivors Of The Sea: Transcriptome response of Skeletonema marinoi to long-term dormancy.</title>
        <authorList>
            <person name="Pinder M.I.M."/>
            <person name="Kourtchenko O."/>
            <person name="Robertson E.K."/>
            <person name="Larsson T."/>
            <person name="Maumus F."/>
            <person name="Osuna-Cruz C.M."/>
            <person name="Vancaester E."/>
            <person name="Stenow R."/>
            <person name="Vandepoele K."/>
            <person name="Ploug H."/>
            <person name="Bruchert V."/>
            <person name="Godhe A."/>
            <person name="Topel M."/>
        </authorList>
    </citation>
    <scope>NUCLEOTIDE SEQUENCE</scope>
    <source>
        <strain evidence="2">R05AC</strain>
    </source>
</reference>
<accession>A0AAD9DK89</accession>
<dbReference type="Proteomes" id="UP001224775">
    <property type="component" value="Unassembled WGS sequence"/>
</dbReference>
<sequence length="216" mass="23924">MKTATIVACAILATSATAFQQPVTNQQLSRGSSTQLFEYIPSGFTKDSWAKFKASEKAKKDALAKKNLGRLGPKGFQSRSFQSFQEALERGEATHLMPVMNAEERVKKGELKPEDIPYMQRGGNWDNSDVKGARKERWLQSDKEYATGGFKKEQSVSIFGYGNGLDWTGKRDREGPAAGMSSIKPGKFTKNYKAPNVADIKNGQAEKPKKKLFGLF</sequence>
<dbReference type="EMBL" id="JATAAI010000001">
    <property type="protein sequence ID" value="KAK1748438.1"/>
    <property type="molecule type" value="Genomic_DNA"/>
</dbReference>
<keyword evidence="1" id="KW-0732">Signal</keyword>
<feature type="chain" id="PRO_5042278980" evidence="1">
    <location>
        <begin position="19"/>
        <end position="216"/>
    </location>
</feature>
<feature type="signal peptide" evidence="1">
    <location>
        <begin position="1"/>
        <end position="18"/>
    </location>
</feature>
<name>A0AAD9DK89_9STRA</name>
<proteinExistence type="predicted"/>